<dbReference type="RefSeq" id="WP_184040993.1">
    <property type="nucleotide sequence ID" value="NZ_JACHHY010000019.1"/>
</dbReference>
<evidence type="ECO:0000313" key="1">
    <source>
        <dbReference type="EMBL" id="MBB5019705.1"/>
    </source>
</evidence>
<comment type="caution">
    <text evidence="1">The sequence shown here is derived from an EMBL/GenBank/DDBJ whole genome shotgun (WGS) entry which is preliminary data.</text>
</comment>
<protein>
    <recommendedName>
        <fullName evidence="3">PilZ domain-containing protein</fullName>
    </recommendedName>
</protein>
<sequence>MTSWLRRIASKPDHPMRDIKSAQRLLAELPTSDPYKSLQEITAWVESVMQAEGYRLSVRTGILNLLDEAGHAFQRKLQHEYLTQTRAAKFRERAIWRALCDYWKALVSAYILTLDAHAMGGRGADVTPAQLARLAARGLYGVVMLHKIMLLQYGPVDDVVWHALSRLWMFVESHHLESIAVSIYDHSERPTTAQAECLKTLFLAASSPDSLLPQQIDLAERTIDDLSEYLEISATPGEKSCFYYDLSAMHPPGRLVAGMQYGPRVRFIGTGQATARLQELSRALDNPSSLSVGGGGMGAPVSSLRQVLQHLLFYWSLTPPERKWPRLPAYGRLTIVHGFTDVFRAVVLSRTRRRDAGPSELELLERQKREVEQFGFVTEETQHLLDQMVSMPIELEQHAESWLVQDISLGGFGARLPQSHSDWLRIGSLIGIKTDMHAEWQVGVVRRLQVNMEQHSAIGVEVVGARVMPIAIDYAVPDEERRLENELALLFGSSLEGMEGCSVLLRGGVYLTGRQYLASEGAKRYRLEPIARREQGDGFDIVDFTIINVVED</sequence>
<dbReference type="Proteomes" id="UP000575898">
    <property type="component" value="Unassembled WGS sequence"/>
</dbReference>
<gene>
    <name evidence="1" type="ORF">HNQ59_003013</name>
</gene>
<keyword evidence="2" id="KW-1185">Reference proteome</keyword>
<organism evidence="1 2">
    <name type="scientific">Chitinivorax tropicus</name>
    <dbReference type="NCBI Taxonomy" id="714531"/>
    <lineage>
        <taxon>Bacteria</taxon>
        <taxon>Pseudomonadati</taxon>
        <taxon>Pseudomonadota</taxon>
        <taxon>Betaproteobacteria</taxon>
        <taxon>Chitinivorax</taxon>
    </lineage>
</organism>
<evidence type="ECO:0000313" key="2">
    <source>
        <dbReference type="Proteomes" id="UP000575898"/>
    </source>
</evidence>
<evidence type="ECO:0008006" key="3">
    <source>
        <dbReference type="Google" id="ProtNLM"/>
    </source>
</evidence>
<accession>A0A840MQJ7</accession>
<dbReference type="AlphaFoldDB" id="A0A840MQJ7"/>
<reference evidence="1 2" key="1">
    <citation type="submission" date="2020-08" db="EMBL/GenBank/DDBJ databases">
        <title>Genomic Encyclopedia of Type Strains, Phase IV (KMG-IV): sequencing the most valuable type-strain genomes for metagenomic binning, comparative biology and taxonomic classification.</title>
        <authorList>
            <person name="Goeker M."/>
        </authorList>
    </citation>
    <scope>NUCLEOTIDE SEQUENCE [LARGE SCALE GENOMIC DNA]</scope>
    <source>
        <strain evidence="1 2">DSM 27165</strain>
    </source>
</reference>
<proteinExistence type="predicted"/>
<name>A0A840MQJ7_9PROT</name>
<dbReference type="EMBL" id="JACHHY010000019">
    <property type="protein sequence ID" value="MBB5019705.1"/>
    <property type="molecule type" value="Genomic_DNA"/>
</dbReference>